<dbReference type="OrthoDB" id="9991317at2759"/>
<gene>
    <name evidence="2" type="ORF">P167DRAFT_538768</name>
</gene>
<keyword evidence="3" id="KW-1185">Reference proteome</keyword>
<evidence type="ECO:0000313" key="2">
    <source>
        <dbReference type="EMBL" id="RPB09151.1"/>
    </source>
</evidence>
<proteinExistence type="predicted"/>
<dbReference type="InParanoid" id="A0A3N4KLD7"/>
<dbReference type="InterPro" id="IPR011990">
    <property type="entry name" value="TPR-like_helical_dom_sf"/>
</dbReference>
<protein>
    <recommendedName>
        <fullName evidence="1">CHAT domain-containing protein</fullName>
    </recommendedName>
</protein>
<sequence length="1158" mass="128857">MSNTPPPPPTDPSELIKHFQALSSTLDDKYDTTHDLADLHDSLAALQSALSALPADDTDDARRADIVAGLYRGLNRCYRHTGAAEYLDGATEYAKEAVELTRDAPAQVGHLANTAVFVSMKHERSGLLGEIEEAIMYCEIALAVMGEGEVDVEERASTCSKACVFFERKYKQTEDVGDLQMAVHYGREAVEYSATAGALHRSGRVNNLAKHLWTRYRLLGDIDDLRKAAACWEEVAETMPQDHPDWTRLVANVVNFLREVYKESMDVDDFRRMVAFFRRRVEATPRVHPGRREALVGLCSLLIDDYMQTGNLKAVREAIENAGEVLELTPPGHPDRAEALTDLASYLTREYHDTGDLETLDRAIRYSEEAVALNDPTVYRANHLSTISLGLGARYERKGDLDDLRRAILYAREGIAVAHEDEEARVPIVHNLARLQYMMFKRASTRENLDEMLVCAETAVEQTPPGQPRSYIPLSNLAGCLEAKYYFTNDRAALLRAAEIMEELLTLALPGDTTRHKFMSNLAAFLTLKNLGLEKPDELEMKRAVYYAEEALSAVPKDHTDRASFLVNLGLTRMEVFDGADMDTTQLFLEAWECHHSPPLTRIHGARYAAGVLVQMGKWEESSRMLEDAIRMLPKVSTRSLEGQDKQQMLVKISGLPTTAACVALEAGKSAYHALGLLEISRGIIIGSTIDYRGDISDLKERHPEKFQKLEELRTEIDTPLPDSYESHMVGSRSFQTEEAYLQARNRAFKRREEALEEMDEILKEIRKLPGCERFQLAPSEEELKSWAKDGPVVTFVSSSYRSDAIILTSSSVTALPLPDLVHDDIEGRLSVIFEAPAKRSKKKRSPAAEMREYAERNQKMREMLLWLWNVAVKPVLQNLEIIDEHGNSKVDKLPHVWWIGTGKLNMAPFHAAGDHARGSTENALSHVISSYTPTIKALSYARGKKLSIFSKPDPRLLLVSMAKTPGGGALPDAAKEVEGIMDITKGLVSSKHLEHPSADDVLTQFGSFEVMHFACHGVSNPYDPSESHLMLQRDSNTADSLTVAAISRKNARTAQIAYLSACSTANNAATQLADEIIHIASGFQLAGFNHVLATMWPAESAVCTEIAVAFYRALFDGSGGEEGHLRVGRAMREAVLGVRERHPLLPRKWAPFIHLGA</sequence>
<dbReference type="EMBL" id="ML119155">
    <property type="protein sequence ID" value="RPB09151.1"/>
    <property type="molecule type" value="Genomic_DNA"/>
</dbReference>
<dbReference type="InterPro" id="IPR024983">
    <property type="entry name" value="CHAT_dom"/>
</dbReference>
<reference evidence="2 3" key="1">
    <citation type="journal article" date="2018" name="Nat. Ecol. Evol.">
        <title>Pezizomycetes genomes reveal the molecular basis of ectomycorrhizal truffle lifestyle.</title>
        <authorList>
            <person name="Murat C."/>
            <person name="Payen T."/>
            <person name="Noel B."/>
            <person name="Kuo A."/>
            <person name="Morin E."/>
            <person name="Chen J."/>
            <person name="Kohler A."/>
            <person name="Krizsan K."/>
            <person name="Balestrini R."/>
            <person name="Da Silva C."/>
            <person name="Montanini B."/>
            <person name="Hainaut M."/>
            <person name="Levati E."/>
            <person name="Barry K.W."/>
            <person name="Belfiori B."/>
            <person name="Cichocki N."/>
            <person name="Clum A."/>
            <person name="Dockter R.B."/>
            <person name="Fauchery L."/>
            <person name="Guy J."/>
            <person name="Iotti M."/>
            <person name="Le Tacon F."/>
            <person name="Lindquist E.A."/>
            <person name="Lipzen A."/>
            <person name="Malagnac F."/>
            <person name="Mello A."/>
            <person name="Molinier V."/>
            <person name="Miyauchi S."/>
            <person name="Poulain J."/>
            <person name="Riccioni C."/>
            <person name="Rubini A."/>
            <person name="Sitrit Y."/>
            <person name="Splivallo R."/>
            <person name="Traeger S."/>
            <person name="Wang M."/>
            <person name="Zifcakova L."/>
            <person name="Wipf D."/>
            <person name="Zambonelli A."/>
            <person name="Paolocci F."/>
            <person name="Nowrousian M."/>
            <person name="Ottonello S."/>
            <person name="Baldrian P."/>
            <person name="Spatafora J.W."/>
            <person name="Henrissat B."/>
            <person name="Nagy L.G."/>
            <person name="Aury J.M."/>
            <person name="Wincker P."/>
            <person name="Grigoriev I.V."/>
            <person name="Bonfante P."/>
            <person name="Martin F.M."/>
        </authorList>
    </citation>
    <scope>NUCLEOTIDE SEQUENCE [LARGE SCALE GENOMIC DNA]</scope>
    <source>
        <strain evidence="2 3">CCBAS932</strain>
    </source>
</reference>
<dbReference type="STRING" id="1392247.A0A3N4KLD7"/>
<feature type="domain" description="CHAT" evidence="1">
    <location>
        <begin position="864"/>
        <end position="1157"/>
    </location>
</feature>
<dbReference type="AlphaFoldDB" id="A0A3N4KLD7"/>
<organism evidence="2 3">
    <name type="scientific">Morchella conica CCBAS932</name>
    <dbReference type="NCBI Taxonomy" id="1392247"/>
    <lineage>
        <taxon>Eukaryota</taxon>
        <taxon>Fungi</taxon>
        <taxon>Dikarya</taxon>
        <taxon>Ascomycota</taxon>
        <taxon>Pezizomycotina</taxon>
        <taxon>Pezizomycetes</taxon>
        <taxon>Pezizales</taxon>
        <taxon>Morchellaceae</taxon>
        <taxon>Morchella</taxon>
    </lineage>
</organism>
<evidence type="ECO:0000259" key="1">
    <source>
        <dbReference type="Pfam" id="PF12770"/>
    </source>
</evidence>
<accession>A0A3N4KLD7</accession>
<name>A0A3N4KLD7_9PEZI</name>
<dbReference type="Proteomes" id="UP000277580">
    <property type="component" value="Unassembled WGS sequence"/>
</dbReference>
<dbReference type="Gene3D" id="1.25.40.10">
    <property type="entry name" value="Tetratricopeptide repeat domain"/>
    <property type="match status" value="2"/>
</dbReference>
<evidence type="ECO:0000313" key="3">
    <source>
        <dbReference type="Proteomes" id="UP000277580"/>
    </source>
</evidence>
<dbReference type="Pfam" id="PF12770">
    <property type="entry name" value="CHAT"/>
    <property type="match status" value="1"/>
</dbReference>